<proteinExistence type="predicted"/>
<dbReference type="InterPro" id="IPR014718">
    <property type="entry name" value="GH-type_carb-bd"/>
</dbReference>
<name>A0A4Q9WDY6_STALU</name>
<dbReference type="InterPro" id="IPR008183">
    <property type="entry name" value="Aldose_1/G6P_1-epimerase"/>
</dbReference>
<gene>
    <name evidence="4" type="ORF">EQ812_00755</name>
</gene>
<dbReference type="EMBL" id="SCHB01000001">
    <property type="protein sequence ID" value="TBW73363.1"/>
    <property type="molecule type" value="Genomic_DNA"/>
</dbReference>
<dbReference type="GO" id="GO:0006006">
    <property type="term" value="P:glucose metabolic process"/>
    <property type="evidence" value="ECO:0007669"/>
    <property type="project" value="TreeGrafter"/>
</dbReference>
<dbReference type="PANTHER" id="PTHR10091">
    <property type="entry name" value="ALDOSE-1-EPIMERASE"/>
    <property type="match status" value="1"/>
</dbReference>
<dbReference type="PROSITE" id="PS00545">
    <property type="entry name" value="ALDOSE_1_EPIMERASE"/>
    <property type="match status" value="1"/>
</dbReference>
<protein>
    <recommendedName>
        <fullName evidence="1">Aldose 1-epimerase</fullName>
    </recommendedName>
    <alternativeName>
        <fullName evidence="3">Galactose mutarotase</fullName>
    </alternativeName>
    <alternativeName>
        <fullName evidence="2">Type-1 mutarotase</fullName>
    </alternativeName>
</protein>
<reference evidence="4 5" key="1">
    <citation type="journal article" date="2019" name="Sci. Transl. Med.">
        <title>Quorum sensing between bacterial species on the skin protects against epidermal injury in atopic dermatitis.</title>
        <authorList>
            <person name="Williams M.R."/>
        </authorList>
    </citation>
    <scope>NUCLEOTIDE SEQUENCE [LARGE SCALE GENOMIC DNA]</scope>
    <source>
        <strain evidence="4 5">E7</strain>
    </source>
</reference>
<dbReference type="Pfam" id="PF01263">
    <property type="entry name" value="Aldose_epim"/>
    <property type="match status" value="1"/>
</dbReference>
<dbReference type="PANTHER" id="PTHR10091:SF0">
    <property type="entry name" value="GALACTOSE MUTAROTASE"/>
    <property type="match status" value="1"/>
</dbReference>
<dbReference type="InterPro" id="IPR018052">
    <property type="entry name" value="Ald1_epimerase_CS"/>
</dbReference>
<sequence length="336" mass="38813">MIVEVEKQRHGIDLIKIDNNETSIVFSNYGARIVAWKFHDNNIVLGNRVEADEFYLNNPLKFGATIGRYSGRIEAGAFKLNQDRYQLEQNDGLNHIHGGSNGCDQVLFDYDIVEGISDVKVIFKAKLNASDDGYPGELALKVIHHYDIEHRWTITYEAETTATTIFNPTNHVYFNLNRDNNVIDNHQIHAKDLKMYLLNRQHFLLNDTPINLTSQFGSDHITFQEIFQAHQDDIKQQMERYQGLDHPFELSEQTLSVENGEFKLQIDTDMPYVVIYTMNHPETWESQLNIYKPHSGFTLETQFLPNDINYFGQQAPSILRAGQQFSSTTSYQISEQ</sequence>
<dbReference type="GeneID" id="58091395"/>
<dbReference type="GO" id="GO:0033499">
    <property type="term" value="P:galactose catabolic process via UDP-galactose, Leloir pathway"/>
    <property type="evidence" value="ECO:0007669"/>
    <property type="project" value="TreeGrafter"/>
</dbReference>
<dbReference type="GO" id="GO:0030246">
    <property type="term" value="F:carbohydrate binding"/>
    <property type="evidence" value="ECO:0007669"/>
    <property type="project" value="InterPro"/>
</dbReference>
<dbReference type="AlphaFoldDB" id="A0A4Q9WDY6"/>
<dbReference type="InterPro" id="IPR011013">
    <property type="entry name" value="Gal_mutarotase_sf_dom"/>
</dbReference>
<dbReference type="SUPFAM" id="SSF74650">
    <property type="entry name" value="Galactose mutarotase-like"/>
    <property type="match status" value="1"/>
</dbReference>
<organism evidence="4 5">
    <name type="scientific">Staphylococcus lugdunensis</name>
    <dbReference type="NCBI Taxonomy" id="28035"/>
    <lineage>
        <taxon>Bacteria</taxon>
        <taxon>Bacillati</taxon>
        <taxon>Bacillota</taxon>
        <taxon>Bacilli</taxon>
        <taxon>Bacillales</taxon>
        <taxon>Staphylococcaceae</taxon>
        <taxon>Staphylococcus</taxon>
    </lineage>
</organism>
<dbReference type="GO" id="GO:0004034">
    <property type="term" value="F:aldose 1-epimerase activity"/>
    <property type="evidence" value="ECO:0007669"/>
    <property type="project" value="TreeGrafter"/>
</dbReference>
<evidence type="ECO:0000313" key="4">
    <source>
        <dbReference type="EMBL" id="TBW73363.1"/>
    </source>
</evidence>
<dbReference type="RefSeq" id="WP_002492223.1">
    <property type="nucleotide sequence ID" value="NZ_AP021848.1"/>
</dbReference>
<evidence type="ECO:0000313" key="5">
    <source>
        <dbReference type="Proteomes" id="UP000293637"/>
    </source>
</evidence>
<evidence type="ECO:0000256" key="2">
    <source>
        <dbReference type="ARBA" id="ARBA00032300"/>
    </source>
</evidence>
<dbReference type="Proteomes" id="UP000293637">
    <property type="component" value="Unassembled WGS sequence"/>
</dbReference>
<evidence type="ECO:0000256" key="3">
    <source>
        <dbReference type="ARBA" id="ARBA00033373"/>
    </source>
</evidence>
<comment type="caution">
    <text evidence="4">The sequence shown here is derived from an EMBL/GenBank/DDBJ whole genome shotgun (WGS) entry which is preliminary data.</text>
</comment>
<accession>A0A4Q9WDY6</accession>
<dbReference type="GO" id="GO:0005737">
    <property type="term" value="C:cytoplasm"/>
    <property type="evidence" value="ECO:0007669"/>
    <property type="project" value="TreeGrafter"/>
</dbReference>
<dbReference type="Gene3D" id="2.70.98.10">
    <property type="match status" value="1"/>
</dbReference>
<evidence type="ECO:0000256" key="1">
    <source>
        <dbReference type="ARBA" id="ARBA00014165"/>
    </source>
</evidence>